<organism evidence="1 2">
    <name type="scientific">Ovis ammon polii x Ovis aries</name>
    <dbReference type="NCBI Taxonomy" id="2918886"/>
    <lineage>
        <taxon>Eukaryota</taxon>
        <taxon>Metazoa</taxon>
        <taxon>Chordata</taxon>
        <taxon>Craniata</taxon>
        <taxon>Vertebrata</taxon>
        <taxon>Euteleostomi</taxon>
        <taxon>Mammalia</taxon>
        <taxon>Eutheria</taxon>
        <taxon>Laurasiatheria</taxon>
        <taxon>Artiodactyla</taxon>
        <taxon>Ruminantia</taxon>
        <taxon>Pecora</taxon>
        <taxon>Bovidae</taxon>
        <taxon>Caprinae</taxon>
        <taxon>Ovis</taxon>
    </lineage>
</organism>
<evidence type="ECO:0000313" key="2">
    <source>
        <dbReference type="Proteomes" id="UP001057279"/>
    </source>
</evidence>
<comment type="caution">
    <text evidence="1">The sequence shown here is derived from an EMBL/GenBank/DDBJ whole genome shotgun (WGS) entry which is preliminary data.</text>
</comment>
<accession>A0ACB9UZE0</accession>
<sequence length="1005" mass="112941">MRTLSQSSSWLRRPEEEPELSLNFGARNNGQDAGSIILNSVSSSRLGERTTEGKKQPRAGSGVAQKVTQDQPYITSQIGQSVILNCRYEEQADSATLPDEREEGNAAHSTSVDLMDANTTTPANFFKEPNDRTMALDRHIIVIGVPFTEPDFKLHRGWQQTPWTVIDAKTTQPNSMDCAEGENVNLPCNHSTIGGDDYIHWYRQNPSQSPQYVIHGLRGTVNSSMASLHIAPDRKSSTLVLPQVTLRDAAVYYCALREAHWDRWGCTCAASLVGRWGDTAGRAVMRANLESARRRVREHNETKWKIDSYIPHEHETVYKTSVTNFCGVDRLPKICECFQTVTRFWMETRSGAAQKVTQDQPDITRQVEQSVTLNCLYEVSWYMDAYSIFWFKQLPRGQMIYLIRQYSEDGNARDGRYSVNFQKADKSISLTISALQLEDTAKYFCALRELTVVETIEYEEEKCFVYPVVAYNGHSRLSVRGLDVEQSPPALSLQEGASHTLRCNFSASVTNVQWYLQNPSGRLIHLFNIPSGTKQDGRLNATTIPTERRSSLHISSSQTTDSGTYFCAAQYSAPQAPAASTQTLLGSAPPSATVTRDLTISDHMTYGNDKPHFLFEGVTQDLRLYVHVLPGTQRHSQLEAKLSTFVQGNPCLMLLSSLLWVFLAFTFSGSSVAQKVIQDQPDIPSRVGESVTLNCRYETSRSSYSIFWYKHLPSGEMIFLTRDGRYSINSARSRTVIDAKTTQPNSMDCAEGEDVNLPCNHSTIRGDDYIHWYRQNPNQSPQYVIHGFRDTVNGSMASLTIASDRKSSTLVLPQPGLSVYGGYTRSQISGSRVTGEMNGQQIKQFPEFLLLQEGENFITYCNSSSILSSLQWYKQRPGGSPVFLMILTKPGEVKTEQRLTGSGVAQKVTQDQPDISSQVGQSVTLNCRYETSWRVYYLFWYKQLPSGQMTYLIQQYSGYSNARDGRYSVNFQKADKSISLIISSLQLEDSAKYFCALCDSQCLKQ</sequence>
<reference evidence="1" key="1">
    <citation type="submission" date="2022-03" db="EMBL/GenBank/DDBJ databases">
        <title>Genomic analyses of argali, domestic sheep and their hybrids provide insights into chromosomal evolution, heterosis and genetic basis of agronomic traits.</title>
        <authorList>
            <person name="Li M."/>
        </authorList>
    </citation>
    <scope>NUCLEOTIDE SEQUENCE</scope>
    <source>
        <strain evidence="1">F1 hybrid</strain>
    </source>
</reference>
<protein>
    <submittedName>
        <fullName evidence="1">Uncharacterized protein</fullName>
    </submittedName>
</protein>
<dbReference type="Proteomes" id="UP001057279">
    <property type="component" value="Linkage Group LG07"/>
</dbReference>
<gene>
    <name evidence="1" type="ORF">MJG53_007942</name>
</gene>
<keyword evidence="2" id="KW-1185">Reference proteome</keyword>
<proteinExistence type="predicted"/>
<dbReference type="EMBL" id="CM043032">
    <property type="protein sequence ID" value="KAI4582729.1"/>
    <property type="molecule type" value="Genomic_DNA"/>
</dbReference>
<name>A0ACB9UZE0_9CETA</name>
<evidence type="ECO:0000313" key="1">
    <source>
        <dbReference type="EMBL" id="KAI4582729.1"/>
    </source>
</evidence>